<feature type="region of interest" description="Disordered" evidence="4">
    <location>
        <begin position="1121"/>
        <end position="1153"/>
    </location>
</feature>
<feature type="compositionally biased region" description="Acidic residues" evidence="4">
    <location>
        <begin position="689"/>
        <end position="704"/>
    </location>
</feature>
<evidence type="ECO:0000256" key="4">
    <source>
        <dbReference type="SAM" id="MobiDB-lite"/>
    </source>
</evidence>
<dbReference type="PANTHER" id="PTHR48004:SF59">
    <property type="entry name" value="LEUCINE-RICH REPEAT-CONTAINING N-TERMINAL PLANT-TYPE DOMAIN-CONTAINING PROTEIN"/>
    <property type="match status" value="1"/>
</dbReference>
<dbReference type="FunFam" id="3.80.10.10:FF:000383">
    <property type="entry name" value="Leucine-rich repeat receptor protein kinase EMS1"/>
    <property type="match status" value="1"/>
</dbReference>
<feature type="compositionally biased region" description="Polar residues" evidence="4">
    <location>
        <begin position="933"/>
        <end position="963"/>
    </location>
</feature>
<keyword evidence="5" id="KW-0675">Receptor</keyword>
<keyword evidence="5" id="KW-0808">Transferase</keyword>
<dbReference type="FunFam" id="3.80.10.10:FF:000095">
    <property type="entry name" value="LRR receptor-like serine/threonine-protein kinase GSO1"/>
    <property type="match status" value="1"/>
</dbReference>
<dbReference type="SUPFAM" id="SSF52058">
    <property type="entry name" value="L domain-like"/>
    <property type="match status" value="2"/>
</dbReference>
<evidence type="ECO:0000313" key="6">
    <source>
        <dbReference type="Proteomes" id="UP001153069"/>
    </source>
</evidence>
<evidence type="ECO:0000256" key="1">
    <source>
        <dbReference type="ARBA" id="ARBA00022614"/>
    </source>
</evidence>
<keyword evidence="5" id="KW-0418">Kinase</keyword>
<evidence type="ECO:0000256" key="3">
    <source>
        <dbReference type="ARBA" id="ARBA00023136"/>
    </source>
</evidence>
<keyword evidence="3" id="KW-0472">Membrane</keyword>
<feature type="compositionally biased region" description="Low complexity" evidence="4">
    <location>
        <begin position="495"/>
        <end position="511"/>
    </location>
</feature>
<feature type="compositionally biased region" description="Polar residues" evidence="4">
    <location>
        <begin position="173"/>
        <end position="203"/>
    </location>
</feature>
<accession>A0A9N8E4Y5</accession>
<feature type="compositionally biased region" description="Acidic residues" evidence="4">
    <location>
        <begin position="561"/>
        <end position="570"/>
    </location>
</feature>
<name>A0A9N8E4Y5_9STRA</name>
<feature type="compositionally biased region" description="Low complexity" evidence="4">
    <location>
        <begin position="123"/>
        <end position="139"/>
    </location>
</feature>
<feature type="compositionally biased region" description="Low complexity" evidence="4">
    <location>
        <begin position="433"/>
        <end position="478"/>
    </location>
</feature>
<feature type="compositionally biased region" description="Low complexity" evidence="4">
    <location>
        <begin position="1"/>
        <end position="17"/>
    </location>
</feature>
<feature type="compositionally biased region" description="Low complexity" evidence="4">
    <location>
        <begin position="1057"/>
        <end position="1067"/>
    </location>
</feature>
<feature type="region of interest" description="Disordered" evidence="4">
    <location>
        <begin position="599"/>
        <end position="621"/>
    </location>
</feature>
<proteinExistence type="predicted"/>
<dbReference type="InterPro" id="IPR052941">
    <property type="entry name" value="StomDev_PlantInt_Reg"/>
</dbReference>
<feature type="compositionally biased region" description="Low complexity" evidence="4">
    <location>
        <begin position="964"/>
        <end position="983"/>
    </location>
</feature>
<keyword evidence="1" id="KW-0433">Leucine-rich repeat</keyword>
<feature type="compositionally biased region" description="Polar residues" evidence="4">
    <location>
        <begin position="709"/>
        <end position="720"/>
    </location>
</feature>
<feature type="compositionally biased region" description="Polar residues" evidence="4">
    <location>
        <begin position="247"/>
        <end position="268"/>
    </location>
</feature>
<organism evidence="5 6">
    <name type="scientific">Seminavis robusta</name>
    <dbReference type="NCBI Taxonomy" id="568900"/>
    <lineage>
        <taxon>Eukaryota</taxon>
        <taxon>Sar</taxon>
        <taxon>Stramenopiles</taxon>
        <taxon>Ochrophyta</taxon>
        <taxon>Bacillariophyta</taxon>
        <taxon>Bacillariophyceae</taxon>
        <taxon>Bacillariophycidae</taxon>
        <taxon>Naviculales</taxon>
        <taxon>Naviculaceae</taxon>
        <taxon>Seminavis</taxon>
    </lineage>
</organism>
<dbReference type="InterPro" id="IPR032675">
    <property type="entry name" value="LRR_dom_sf"/>
</dbReference>
<evidence type="ECO:0000313" key="5">
    <source>
        <dbReference type="EMBL" id="CAB9512774.1"/>
    </source>
</evidence>
<feature type="region of interest" description="Disordered" evidence="4">
    <location>
        <begin position="243"/>
        <end position="320"/>
    </location>
</feature>
<feature type="region of interest" description="Disordered" evidence="4">
    <location>
        <begin position="1026"/>
        <end position="1079"/>
    </location>
</feature>
<feature type="compositionally biased region" description="Low complexity" evidence="4">
    <location>
        <begin position="397"/>
        <end position="406"/>
    </location>
</feature>
<feature type="compositionally biased region" description="Polar residues" evidence="4">
    <location>
        <begin position="479"/>
        <end position="494"/>
    </location>
</feature>
<keyword evidence="2" id="KW-0677">Repeat</keyword>
<dbReference type="PANTHER" id="PTHR48004">
    <property type="entry name" value="OS01G0149700 PROTEIN"/>
    <property type="match status" value="1"/>
</dbReference>
<feature type="compositionally biased region" description="Polar residues" evidence="4">
    <location>
        <begin position="790"/>
        <end position="799"/>
    </location>
</feature>
<feature type="region of interest" description="Disordered" evidence="4">
    <location>
        <begin position="428"/>
        <end position="570"/>
    </location>
</feature>
<dbReference type="Gene3D" id="3.80.10.10">
    <property type="entry name" value="Ribonuclease Inhibitor"/>
    <property type="match status" value="2"/>
</dbReference>
<feature type="compositionally biased region" description="Low complexity" evidence="4">
    <location>
        <begin position="671"/>
        <end position="682"/>
    </location>
</feature>
<feature type="region of interest" description="Disordered" evidence="4">
    <location>
        <begin position="93"/>
        <end position="231"/>
    </location>
</feature>
<feature type="compositionally biased region" description="Low complexity" evidence="4">
    <location>
        <begin position="100"/>
        <end position="112"/>
    </location>
</feature>
<feature type="compositionally biased region" description="Polar residues" evidence="4">
    <location>
        <begin position="536"/>
        <end position="551"/>
    </location>
</feature>
<dbReference type="OrthoDB" id="2021138at2759"/>
<feature type="region of interest" description="Disordered" evidence="4">
    <location>
        <begin position="328"/>
        <end position="347"/>
    </location>
</feature>
<feature type="compositionally biased region" description="Polar residues" evidence="4">
    <location>
        <begin position="222"/>
        <end position="231"/>
    </location>
</feature>
<dbReference type="EMBL" id="CAICTM010000553">
    <property type="protein sequence ID" value="CAB9512774.1"/>
    <property type="molecule type" value="Genomic_DNA"/>
</dbReference>
<dbReference type="GO" id="GO:0016301">
    <property type="term" value="F:kinase activity"/>
    <property type="evidence" value="ECO:0007669"/>
    <property type="project" value="UniProtKB-KW"/>
</dbReference>
<feature type="compositionally biased region" description="Low complexity" evidence="4">
    <location>
        <begin position="762"/>
        <end position="775"/>
    </location>
</feature>
<sequence length="1790" mass="193701">MTSTAAATGATSSAAAGKRGHGNDPLEITTTFSSLSDNTPNPTSTSATTPKRAYGHGAAYSHAYTPVSTATGSTHASRIKKKNFLAKAAATYKGSVITGTSPSHTHTTSTSTSKKKMKKPDQSSKSTHSSKSTTSTHTTGQSAQSGHTGLSKGDFYSAFCHRLKGEPAPLSPKRQQQENNYNSHTPTSKQQRTMPSQRTNFLQEYNDHDDDDDMGEEKKQDQTPTSTTYSNITAQVNVSVGAAPIHPTTSPETQNAWDQASKRTTSWIDSMEPGKRHPKQAGLQMPSDSDDTSLFVEESLKMPPLKPAPTNLQQPQQQNQKLQTMVLPIPPPTLRNKPPSAADSSSGLASINSISQISLGSSIILATPLPMEQFQPPTQKQQASSHMQGYRDKLQIFFDDNNNNQQPHPSVDPNSVVFRAAYAAAALEGNPPQLEQNNNSSQKSLSSQSQQKKTLPQKKTSNRSLNSSSNNNSSNRSLKQQQRATLQQKINSARSINSCNSSKGSSSNKENNQNRDRELPLAVPSGSSNREEQYRRIQQNQNLGKTPSNSKLPPPKRMPSSDDDSYDPDLVEATFTSQNDNVEFTTRYQKLQNQVELAAEAAKRNKQRNHDSDSEDSYDPTAIEQSMRNSAKGKDMITSPSIAQMNCSMNESSQRRQLDRSAPSTREQFLQQQVQKAAMVAKSKTIAEGDGDNSDSDDSYDPDQVEASLHSSMNNDGSSRSNLSLSNNNNKKNLAKANNVPPPPKPTAVNPYATSDDDSVDSYDPSKPQQQQSQSIVRPSYDEENPRPPQSSNTQQHANHNVAKGGDDQDNEQSKCCQYLLMALLLIGTLCVAGGLYLFFGPGFGSDSSGTDENAVNTPVTPAPVFTYIPKPKEEPTSAPTVTYEPTFGPSPLPVFTGSPTVPPPVASPGDSVAVPATPNPTVAATTKAPTLMPSTPQPSSDAPSTLPPSTMAPSTLQPSTGVPTSLAPSTTGPSSGPSAQPSVITVEETGSPSLRATTSAPLLTTLAPTEPSDGLAAGVVSTGRPSAQPIATASPTIETSPPTAGVPVTESPTSMEPTSLPPTSLEPTPPVPSTASPTVTTSNAVVIPFTPFPTTREPTTQVPASSAPTTQEVVMIPFTPFPTTREPTTPKPSVPTTLGPTREPTTKSPSSEQIVVLSELPDETWQHIAENPASAQARAFRWVVEDPNLDKYPQWQQVQRFSLVTTYYSWFDPVVTSLEQNVEASEADNGPGPVVNRPGGNEFSNNFIRPFGDLEAIVVEGQQVSRSGEVYMNKLKERTQGLDPFSRRHLQQEFASWLDYDYPECQWYYLRGNYSSETFWLAPLTSQPNPKVPFKACSDDGAYESLQVPKSRDPSPGTVVDIFVDALPPEICLLTDLTSIRMPSNKVPTTLEEFIPQNMTQLTKLRELDFSQSNIQEWSPQAIVRLPTSIEVLDLSFNSMQGELFLELGLLMTSLRELYLMGNQLRGTIPVAIPTWTRLKYFYMSGNELSGSLPSEMGWLSSHLEVLSLSANKMQGTLPTEIGTLELLTSLDLDKNRFIGFVHSEIGRLTNLEYLGLADNNLQGPIPTQLGLVSGLQQLRLSNNLVTGSVPSEIALLRNLTNLQAFGNALIGTVPTELGTLSDNLYSIDLHDNALMGPVPSELGLLTSVNFLYLYENMLSGSLPTELGLLSNVSYVGFESNRLDGSIPSEFGLMKELRYVHLAENDLTSRLPTELGTLSRLKYLFLGQNEFTGEIPSELGLLTNLRFLDVGGRSSGITGSVPAELCALTDITIRIRCAQVECDCDCECA</sequence>
<comment type="caution">
    <text evidence="5">The sequence shown here is derived from an EMBL/GenBank/DDBJ whole genome shotgun (WGS) entry which is preliminary data.</text>
</comment>
<feature type="compositionally biased region" description="Polar residues" evidence="4">
    <location>
        <begin position="375"/>
        <end position="387"/>
    </location>
</feature>
<dbReference type="Proteomes" id="UP001153069">
    <property type="component" value="Unassembled WGS sequence"/>
</dbReference>
<feature type="compositionally biased region" description="Low complexity" evidence="4">
    <location>
        <begin position="309"/>
        <end position="320"/>
    </location>
</feature>
<feature type="compositionally biased region" description="Polar residues" evidence="4">
    <location>
        <begin position="1026"/>
        <end position="1043"/>
    </location>
</feature>
<feature type="region of interest" description="Disordered" evidence="4">
    <location>
        <begin position="899"/>
        <end position="984"/>
    </location>
</feature>
<feature type="compositionally biased region" description="Low complexity" evidence="4">
    <location>
        <begin position="33"/>
        <end position="54"/>
    </location>
</feature>
<feature type="region of interest" description="Disordered" evidence="4">
    <location>
        <begin position="370"/>
        <end position="416"/>
    </location>
</feature>
<feature type="compositionally biased region" description="Low complexity" evidence="4">
    <location>
        <begin position="913"/>
        <end position="931"/>
    </location>
</feature>
<gene>
    <name evidence="5" type="ORF">SEMRO_554_G165520.1</name>
</gene>
<feature type="region of interest" description="Disordered" evidence="4">
    <location>
        <begin position="1"/>
        <end position="54"/>
    </location>
</feature>
<keyword evidence="6" id="KW-1185">Reference proteome</keyword>
<evidence type="ECO:0000256" key="2">
    <source>
        <dbReference type="ARBA" id="ARBA00022737"/>
    </source>
</evidence>
<feature type="region of interest" description="Disordered" evidence="4">
    <location>
        <begin position="648"/>
        <end position="812"/>
    </location>
</feature>
<reference evidence="5" key="1">
    <citation type="submission" date="2020-06" db="EMBL/GenBank/DDBJ databases">
        <authorList>
            <consortium name="Plant Systems Biology data submission"/>
        </authorList>
    </citation>
    <scope>NUCLEOTIDE SEQUENCE</scope>
    <source>
        <strain evidence="5">D6</strain>
    </source>
</reference>
<feature type="compositionally biased region" description="Low complexity" evidence="4">
    <location>
        <begin position="721"/>
        <end position="739"/>
    </location>
</feature>
<protein>
    <submittedName>
        <fullName evidence="5">LRR receptor-like serine threonine-protein kinase</fullName>
    </submittedName>
</protein>